<evidence type="ECO:0000256" key="3">
    <source>
        <dbReference type="ARBA" id="ARBA00023163"/>
    </source>
</evidence>
<dbReference type="Gene3D" id="2.170.150.80">
    <property type="entry name" value="NAC domain"/>
    <property type="match status" value="1"/>
</dbReference>
<dbReference type="EMBL" id="LFYR01001508">
    <property type="protein sequence ID" value="KMZ61231.1"/>
    <property type="molecule type" value="Genomic_DNA"/>
</dbReference>
<dbReference type="GO" id="GO:0005634">
    <property type="term" value="C:nucleus"/>
    <property type="evidence" value="ECO:0007669"/>
    <property type="project" value="UniProtKB-ARBA"/>
</dbReference>
<keyword evidence="7" id="KW-1185">Reference proteome</keyword>
<dbReference type="FunFam" id="2.170.150.80:FF:000006">
    <property type="entry name" value="NAC domain-containing protein 100-like"/>
    <property type="match status" value="1"/>
</dbReference>
<dbReference type="OrthoDB" id="1424968at2759"/>
<evidence type="ECO:0000313" key="6">
    <source>
        <dbReference type="EMBL" id="KMZ61231.1"/>
    </source>
</evidence>
<evidence type="ECO:0000256" key="4">
    <source>
        <dbReference type="ARBA" id="ARBA00023242"/>
    </source>
</evidence>
<dbReference type="GO" id="GO:0006355">
    <property type="term" value="P:regulation of DNA-templated transcription"/>
    <property type="evidence" value="ECO:0007669"/>
    <property type="project" value="InterPro"/>
</dbReference>
<dbReference type="PANTHER" id="PTHR31744:SF92">
    <property type="entry name" value="NAC DOMAIN-CONTAINING PROTEIN 87"/>
    <property type="match status" value="1"/>
</dbReference>
<dbReference type="PROSITE" id="PS51005">
    <property type="entry name" value="NAC"/>
    <property type="match status" value="1"/>
</dbReference>
<dbReference type="STRING" id="29655.A0A0K9NWT6"/>
<feature type="domain" description="NAC" evidence="5">
    <location>
        <begin position="9"/>
        <end position="164"/>
    </location>
</feature>
<keyword evidence="1" id="KW-0805">Transcription regulation</keyword>
<keyword evidence="2" id="KW-0238">DNA-binding</keyword>
<dbReference type="GO" id="GO:0003677">
    <property type="term" value="F:DNA binding"/>
    <property type="evidence" value="ECO:0007669"/>
    <property type="project" value="UniProtKB-KW"/>
</dbReference>
<evidence type="ECO:0000256" key="2">
    <source>
        <dbReference type="ARBA" id="ARBA00023125"/>
    </source>
</evidence>
<name>A0A0K9NWT6_ZOSMR</name>
<evidence type="ECO:0000313" key="7">
    <source>
        <dbReference type="Proteomes" id="UP000036987"/>
    </source>
</evidence>
<evidence type="ECO:0000259" key="5">
    <source>
        <dbReference type="PROSITE" id="PS51005"/>
    </source>
</evidence>
<dbReference type="OMA" id="HADEMTG"/>
<accession>A0A0K9NWT6</accession>
<organism evidence="6 7">
    <name type="scientific">Zostera marina</name>
    <name type="common">Eelgrass</name>
    <dbReference type="NCBI Taxonomy" id="29655"/>
    <lineage>
        <taxon>Eukaryota</taxon>
        <taxon>Viridiplantae</taxon>
        <taxon>Streptophyta</taxon>
        <taxon>Embryophyta</taxon>
        <taxon>Tracheophyta</taxon>
        <taxon>Spermatophyta</taxon>
        <taxon>Magnoliopsida</taxon>
        <taxon>Liliopsida</taxon>
        <taxon>Zosteraceae</taxon>
        <taxon>Zostera</taxon>
    </lineage>
</organism>
<sequence>MARNDLIELPPGFRFHPTDEEIISSYLREKFLDRNFNPRAIGVVDLNKCEPWDLPGRAKNIGEKEWYYFCQRDRKYPTGTRTNRATEAGYWKATGKDKEIFDGNNNLIGMKKTLVFYRGRAPRGEKTSWVIHEFRLDNNSYPHPAASRVDRIYDEWVVCRVTHKHADEMTGTNLLSTSASSSSSSMSLGLPPLMDTCYPNAATHGDHLMSKQSSSSISMLNNPPYNNPQYYNLPPNPMNSTFSTGVAEMGGRHPGGGAGEIEGHHEGAITTPLGGGEVASKICKEEECSTQSLPTSSSTAISNEMRDIVAPEIGIDRSAFDELDELLSSAGSLGDSLGDMDNFWEW</sequence>
<comment type="caution">
    <text evidence="6">The sequence shown here is derived from an EMBL/GenBank/DDBJ whole genome shotgun (WGS) entry which is preliminary data.</text>
</comment>
<dbReference type="AlphaFoldDB" id="A0A0K9NWT6"/>
<keyword evidence="3" id="KW-0804">Transcription</keyword>
<dbReference type="Proteomes" id="UP000036987">
    <property type="component" value="Unassembled WGS sequence"/>
</dbReference>
<proteinExistence type="predicted"/>
<dbReference type="Pfam" id="PF02365">
    <property type="entry name" value="NAM"/>
    <property type="match status" value="1"/>
</dbReference>
<protein>
    <submittedName>
        <fullName evidence="6">NAC domain-containing protein 9</fullName>
    </submittedName>
</protein>
<dbReference type="SUPFAM" id="SSF101941">
    <property type="entry name" value="NAC domain"/>
    <property type="match status" value="1"/>
</dbReference>
<evidence type="ECO:0000256" key="1">
    <source>
        <dbReference type="ARBA" id="ARBA00023015"/>
    </source>
</evidence>
<dbReference type="PANTHER" id="PTHR31744">
    <property type="entry name" value="PROTEIN CUP-SHAPED COTYLEDON 2-RELATED"/>
    <property type="match status" value="1"/>
</dbReference>
<keyword evidence="4" id="KW-0539">Nucleus</keyword>
<dbReference type="InterPro" id="IPR003441">
    <property type="entry name" value="NAC-dom"/>
</dbReference>
<gene>
    <name evidence="6" type="ORF">ZOSMA_53G00110</name>
</gene>
<dbReference type="InterPro" id="IPR036093">
    <property type="entry name" value="NAC_dom_sf"/>
</dbReference>
<reference evidence="7" key="1">
    <citation type="journal article" date="2016" name="Nature">
        <title>The genome of the seagrass Zostera marina reveals angiosperm adaptation to the sea.</title>
        <authorList>
            <person name="Olsen J.L."/>
            <person name="Rouze P."/>
            <person name="Verhelst B."/>
            <person name="Lin Y.-C."/>
            <person name="Bayer T."/>
            <person name="Collen J."/>
            <person name="Dattolo E."/>
            <person name="De Paoli E."/>
            <person name="Dittami S."/>
            <person name="Maumus F."/>
            <person name="Michel G."/>
            <person name="Kersting A."/>
            <person name="Lauritano C."/>
            <person name="Lohaus R."/>
            <person name="Toepel M."/>
            <person name="Tonon T."/>
            <person name="Vanneste K."/>
            <person name="Amirebrahimi M."/>
            <person name="Brakel J."/>
            <person name="Bostroem C."/>
            <person name="Chovatia M."/>
            <person name="Grimwood J."/>
            <person name="Jenkins J.W."/>
            <person name="Jueterbock A."/>
            <person name="Mraz A."/>
            <person name="Stam W.T."/>
            <person name="Tice H."/>
            <person name="Bornberg-Bauer E."/>
            <person name="Green P.J."/>
            <person name="Pearson G.A."/>
            <person name="Procaccini G."/>
            <person name="Duarte C.M."/>
            <person name="Schmutz J."/>
            <person name="Reusch T.B.H."/>
            <person name="Van de Peer Y."/>
        </authorList>
    </citation>
    <scope>NUCLEOTIDE SEQUENCE [LARGE SCALE GENOMIC DNA]</scope>
    <source>
        <strain evidence="7">cv. Finnish</strain>
    </source>
</reference>